<organism evidence="2 3">
    <name type="scientific">Pleurodeles waltl</name>
    <name type="common">Iberian ribbed newt</name>
    <dbReference type="NCBI Taxonomy" id="8319"/>
    <lineage>
        <taxon>Eukaryota</taxon>
        <taxon>Metazoa</taxon>
        <taxon>Chordata</taxon>
        <taxon>Craniata</taxon>
        <taxon>Vertebrata</taxon>
        <taxon>Euteleostomi</taxon>
        <taxon>Amphibia</taxon>
        <taxon>Batrachia</taxon>
        <taxon>Caudata</taxon>
        <taxon>Salamandroidea</taxon>
        <taxon>Salamandridae</taxon>
        <taxon>Pleurodelinae</taxon>
        <taxon>Pleurodeles</taxon>
    </lineage>
</organism>
<protein>
    <submittedName>
        <fullName evidence="2">Uncharacterized protein</fullName>
    </submittedName>
</protein>
<evidence type="ECO:0000256" key="1">
    <source>
        <dbReference type="SAM" id="MobiDB-lite"/>
    </source>
</evidence>
<comment type="caution">
    <text evidence="2">The sequence shown here is derived from an EMBL/GenBank/DDBJ whole genome shotgun (WGS) entry which is preliminary data.</text>
</comment>
<dbReference type="EMBL" id="JANPWB010000008">
    <property type="protein sequence ID" value="KAJ1161417.1"/>
    <property type="molecule type" value="Genomic_DNA"/>
</dbReference>
<dbReference type="Proteomes" id="UP001066276">
    <property type="component" value="Chromosome 4_2"/>
</dbReference>
<accession>A0AAV7SB00</accession>
<evidence type="ECO:0000313" key="3">
    <source>
        <dbReference type="Proteomes" id="UP001066276"/>
    </source>
</evidence>
<evidence type="ECO:0000313" key="2">
    <source>
        <dbReference type="EMBL" id="KAJ1161417.1"/>
    </source>
</evidence>
<gene>
    <name evidence="2" type="ORF">NDU88_001903</name>
</gene>
<feature type="compositionally biased region" description="Polar residues" evidence="1">
    <location>
        <begin position="1"/>
        <end position="17"/>
    </location>
</feature>
<feature type="region of interest" description="Disordered" evidence="1">
    <location>
        <begin position="1"/>
        <end position="36"/>
    </location>
</feature>
<dbReference type="AlphaFoldDB" id="A0AAV7SB00"/>
<keyword evidence="3" id="KW-1185">Reference proteome</keyword>
<sequence>MTSWRSGRPSSPNSERTGTGGAWRKRSAGADRPARTLGQDQDILTCLHYYKQREAILTAVSDQTTTEYEGHRIGLIKDLSFLMLQHCRTIWPVTDHLREREEFRLQFTAE</sequence>
<reference evidence="2" key="1">
    <citation type="journal article" date="2022" name="bioRxiv">
        <title>Sequencing and chromosome-scale assembly of the giantPleurodeles waltlgenome.</title>
        <authorList>
            <person name="Brown T."/>
            <person name="Elewa A."/>
            <person name="Iarovenko S."/>
            <person name="Subramanian E."/>
            <person name="Araus A.J."/>
            <person name="Petzold A."/>
            <person name="Susuki M."/>
            <person name="Suzuki K.-i.T."/>
            <person name="Hayashi T."/>
            <person name="Toyoda A."/>
            <person name="Oliveira C."/>
            <person name="Osipova E."/>
            <person name="Leigh N.D."/>
            <person name="Simon A."/>
            <person name="Yun M.H."/>
        </authorList>
    </citation>
    <scope>NUCLEOTIDE SEQUENCE</scope>
    <source>
        <strain evidence="2">20211129_DDA</strain>
        <tissue evidence="2">Liver</tissue>
    </source>
</reference>
<name>A0AAV7SB00_PLEWA</name>
<proteinExistence type="predicted"/>